<evidence type="ECO:0000256" key="3">
    <source>
        <dbReference type="ARBA" id="ARBA00009678"/>
    </source>
</evidence>
<evidence type="ECO:0000256" key="5">
    <source>
        <dbReference type="ARBA" id="ARBA00022448"/>
    </source>
</evidence>
<dbReference type="RefSeq" id="XP_020046067.1">
    <property type="nucleotide sequence ID" value="XM_020190712.1"/>
</dbReference>
<keyword evidence="8" id="KW-0378">Hydrolase</keyword>
<dbReference type="EMBL" id="KV454484">
    <property type="protein sequence ID" value="ODV59760.1"/>
    <property type="molecule type" value="Genomic_DNA"/>
</dbReference>
<gene>
    <name evidence="11" type="ORF">ASCRUDRAFT_36782</name>
</gene>
<keyword evidence="5" id="KW-0813">Transport</keyword>
<dbReference type="GeneID" id="30964348"/>
<dbReference type="SMART" id="SM00128">
    <property type="entry name" value="IPPc"/>
    <property type="match status" value="1"/>
</dbReference>
<keyword evidence="12" id="KW-1185">Reference proteome</keyword>
<dbReference type="OrthoDB" id="405996at2759"/>
<evidence type="ECO:0000256" key="8">
    <source>
        <dbReference type="ARBA" id="ARBA00022801"/>
    </source>
</evidence>
<evidence type="ECO:0000256" key="9">
    <source>
        <dbReference type="ARBA" id="ARBA00022927"/>
    </source>
</evidence>
<dbReference type="GO" id="GO:0043813">
    <property type="term" value="F:phosphatidylinositol-3,5-bisphosphate 5-phosphatase activity"/>
    <property type="evidence" value="ECO:0007669"/>
    <property type="project" value="TreeGrafter"/>
</dbReference>
<evidence type="ECO:0000313" key="11">
    <source>
        <dbReference type="EMBL" id="ODV59760.1"/>
    </source>
</evidence>
<dbReference type="GO" id="GO:0004439">
    <property type="term" value="F:phosphatidylinositol-4,5-bisphosphate 5-phosphatase activity"/>
    <property type="evidence" value="ECO:0007669"/>
    <property type="project" value="UniProtKB-EC"/>
</dbReference>
<dbReference type="AlphaFoldDB" id="A0A1D2VE21"/>
<dbReference type="Proteomes" id="UP000095038">
    <property type="component" value="Unassembled WGS sequence"/>
</dbReference>
<dbReference type="GO" id="GO:0046856">
    <property type="term" value="P:phosphatidylinositol dephosphorylation"/>
    <property type="evidence" value="ECO:0007669"/>
    <property type="project" value="InterPro"/>
</dbReference>
<dbReference type="EC" id="3.1.3.36" evidence="4"/>
<dbReference type="FunFam" id="3.60.10.10:FF:000029">
    <property type="entry name" value="Inositol polyphosphate 5-phosphatase"/>
    <property type="match status" value="1"/>
</dbReference>
<keyword evidence="7" id="KW-0254">Endocytosis</keyword>
<dbReference type="InParanoid" id="A0A1D2VE21"/>
<accession>A0A1D2VE21</accession>
<dbReference type="GO" id="GO:0015031">
    <property type="term" value="P:protein transport"/>
    <property type="evidence" value="ECO:0007669"/>
    <property type="project" value="UniProtKB-KW"/>
</dbReference>
<evidence type="ECO:0000256" key="7">
    <source>
        <dbReference type="ARBA" id="ARBA00022583"/>
    </source>
</evidence>
<evidence type="ECO:0000256" key="2">
    <source>
        <dbReference type="ARBA" id="ARBA00008943"/>
    </source>
</evidence>
<dbReference type="InterPro" id="IPR036691">
    <property type="entry name" value="Endo/exonu/phosph_ase_sf"/>
</dbReference>
<feature type="non-terminal residue" evidence="11">
    <location>
        <position position="927"/>
    </location>
</feature>
<dbReference type="InterPro" id="IPR000300">
    <property type="entry name" value="IPPc"/>
</dbReference>
<dbReference type="Pfam" id="PF22669">
    <property type="entry name" value="Exo_endo_phos2"/>
    <property type="match status" value="1"/>
</dbReference>
<dbReference type="GO" id="GO:0006897">
    <property type="term" value="P:endocytosis"/>
    <property type="evidence" value="ECO:0007669"/>
    <property type="project" value="UniProtKB-KW"/>
</dbReference>
<dbReference type="InterPro" id="IPR002013">
    <property type="entry name" value="SAC_dom"/>
</dbReference>
<organism evidence="11 12">
    <name type="scientific">Ascoidea rubescens DSM 1968</name>
    <dbReference type="NCBI Taxonomy" id="1344418"/>
    <lineage>
        <taxon>Eukaryota</taxon>
        <taxon>Fungi</taxon>
        <taxon>Dikarya</taxon>
        <taxon>Ascomycota</taxon>
        <taxon>Saccharomycotina</taxon>
        <taxon>Saccharomycetes</taxon>
        <taxon>Ascoideaceae</taxon>
        <taxon>Ascoidea</taxon>
    </lineage>
</organism>
<dbReference type="FunCoup" id="A0A1D2VE21">
    <property type="interactions" value="370"/>
</dbReference>
<comment type="similarity">
    <text evidence="2">Belongs to the synaptojanin family.</text>
</comment>
<protein>
    <recommendedName>
        <fullName evidence="4">phosphoinositide 5-phosphatase</fullName>
        <ecNumber evidence="4">3.1.3.36</ecNumber>
    </recommendedName>
</protein>
<sequence length="927" mass="106788">MKIYLNRNPRTLILTSKTHALLFRYTKSSSLSSNSSRTSVHVELLDLNVINLSRKGLVKLSKNEIHGFLGLINIGLNTFLCAITSKYQVATPLAHHSINRILSVEFFCLNDAKWDNYNLNQINTNNFINNNYNNNSINLSTFDTFTATEPNINLIDHPCLDLQKLLSNGSFYYSSDFDLTNNLETRGVVSNSLSFDNYQDEYMWNSFMMTEMIQFRNKSSTDFKKILDNNGFLTTVIRGFAKTFQSNIKQYKADLTLISKQSWKRAGTRYNARGVDDDSNVANFVETEIILHLIDHIVFSFVQIRGSIPLFWEQETQSLNLSTPKVQITRSLEATTPIFLKHFEDLMQNYGSIHVVNLLSKSKSSEVPLSKSFSKLIHYLNNLNKNQQPVDYCNFDFHQETKTQGYQMAKRVIPLIKSNMYLFGYFSYDLTQQQTLSRQKGAFRTNCLDCLDRTNLIQQVISNAILDMILDDYKLVLPSEFDFFKKHNVLWADNGDQISQIYTGTNALKSSFSRSGKMSLSLALSDATKSVSRMYINNFVDKGRQLTIDTLLGRLAEQSPVHLFDPIADYVNDELSKIESKFTTFENLNIFVGTFNVNGLTPNFNKLLNEDDPLHFIEWLFPIKDKFIPDIFIIGFQEVIELNAASILNSDNSQSIVWQDIIGDVLNKYGEDKGIKFSLIRAEQMSSLIFLFFLRTSKVENIKRVEGSNKKTGLMGISGNKGAVAIRFNYGSTSFCFINSHLAAGRLNVKDRNDDYLMIVHSLKFTKNQSIFNHEAIIWLGDLNYRVELDNFEVRGRLEDEENVNFEDLLNYDQLLAEIDKNGAFRNFDEMEIKFRPTYKFDNNTNRYDTSEKQRVPSWTDRVLYRGNALKPLAYNSIPTVMFSDHKPVFAAFKATAKVVNYELREKFSKELYEKYRVIHQNNNDDL</sequence>
<dbReference type="Gene3D" id="3.60.10.10">
    <property type="entry name" value="Endonuclease/exonuclease/phosphatase"/>
    <property type="match status" value="1"/>
</dbReference>
<feature type="domain" description="SAC" evidence="10">
    <location>
        <begin position="162"/>
        <end position="504"/>
    </location>
</feature>
<evidence type="ECO:0000313" key="12">
    <source>
        <dbReference type="Proteomes" id="UP000095038"/>
    </source>
</evidence>
<dbReference type="Pfam" id="PF02383">
    <property type="entry name" value="Syja_N"/>
    <property type="match status" value="1"/>
</dbReference>
<evidence type="ECO:0000259" key="10">
    <source>
        <dbReference type="PROSITE" id="PS50275"/>
    </source>
</evidence>
<evidence type="ECO:0000256" key="1">
    <source>
        <dbReference type="ARBA" id="ARBA00004496"/>
    </source>
</evidence>
<dbReference type="PROSITE" id="PS50275">
    <property type="entry name" value="SAC"/>
    <property type="match status" value="1"/>
</dbReference>
<keyword evidence="6" id="KW-0963">Cytoplasm</keyword>
<comment type="similarity">
    <text evidence="3">In the central section; belongs to the inositol 1,4,5-trisphosphate 5-phosphatase family.</text>
</comment>
<dbReference type="SUPFAM" id="SSF56219">
    <property type="entry name" value="DNase I-like"/>
    <property type="match status" value="1"/>
</dbReference>
<evidence type="ECO:0000256" key="6">
    <source>
        <dbReference type="ARBA" id="ARBA00022490"/>
    </source>
</evidence>
<dbReference type="InterPro" id="IPR046985">
    <property type="entry name" value="IP5"/>
</dbReference>
<proteinExistence type="inferred from homology"/>
<keyword evidence="9" id="KW-0653">Protein transport</keyword>
<dbReference type="GO" id="GO:0005737">
    <property type="term" value="C:cytoplasm"/>
    <property type="evidence" value="ECO:0007669"/>
    <property type="project" value="UniProtKB-SubCell"/>
</dbReference>
<comment type="subcellular location">
    <subcellularLocation>
        <location evidence="1">Cytoplasm</location>
    </subcellularLocation>
</comment>
<dbReference type="PANTHER" id="PTHR11200">
    <property type="entry name" value="INOSITOL 5-PHOSPHATASE"/>
    <property type="match status" value="1"/>
</dbReference>
<name>A0A1D2VE21_9ASCO</name>
<evidence type="ECO:0000256" key="4">
    <source>
        <dbReference type="ARBA" id="ARBA00013044"/>
    </source>
</evidence>
<reference evidence="12" key="1">
    <citation type="submission" date="2016-05" db="EMBL/GenBank/DDBJ databases">
        <title>Comparative genomics of biotechnologically important yeasts.</title>
        <authorList>
            <consortium name="DOE Joint Genome Institute"/>
            <person name="Riley R."/>
            <person name="Haridas S."/>
            <person name="Wolfe K.H."/>
            <person name="Lopes M.R."/>
            <person name="Hittinger C.T."/>
            <person name="Goker M."/>
            <person name="Salamov A."/>
            <person name="Wisecaver J."/>
            <person name="Long T.M."/>
            <person name="Aerts A.L."/>
            <person name="Barry K."/>
            <person name="Choi C."/>
            <person name="Clum A."/>
            <person name="Coughlan A.Y."/>
            <person name="Deshpande S."/>
            <person name="Douglass A.P."/>
            <person name="Hanson S.J."/>
            <person name="Klenk H.-P."/>
            <person name="Labutti K."/>
            <person name="Lapidus A."/>
            <person name="Lindquist E."/>
            <person name="Lipzen A."/>
            <person name="Meier-Kolthoff J.P."/>
            <person name="Ohm R.A."/>
            <person name="Otillar R.P."/>
            <person name="Pangilinan J."/>
            <person name="Peng Y."/>
            <person name="Rokas A."/>
            <person name="Rosa C.A."/>
            <person name="Scheuner C."/>
            <person name="Sibirny A.A."/>
            <person name="Slot J.C."/>
            <person name="Stielow J.B."/>
            <person name="Sun H."/>
            <person name="Kurtzman C.P."/>
            <person name="Blackwell M."/>
            <person name="Grigoriev I.V."/>
            <person name="Jeffries T.W."/>
        </authorList>
    </citation>
    <scope>NUCLEOTIDE SEQUENCE [LARGE SCALE GENOMIC DNA]</scope>
    <source>
        <strain evidence="12">DSM 1968</strain>
    </source>
</reference>
<dbReference type="STRING" id="1344418.A0A1D2VE21"/>
<dbReference type="GO" id="GO:0016020">
    <property type="term" value="C:membrane"/>
    <property type="evidence" value="ECO:0007669"/>
    <property type="project" value="TreeGrafter"/>
</dbReference>
<dbReference type="PANTHER" id="PTHR11200:SF257">
    <property type="entry name" value="PHOSPHOINOSITIDE 5-PHOSPHATASE"/>
    <property type="match status" value="1"/>
</dbReference>